<proteinExistence type="predicted"/>
<organism evidence="1 2">
    <name type="scientific">Cerrena zonata</name>
    <dbReference type="NCBI Taxonomy" id="2478898"/>
    <lineage>
        <taxon>Eukaryota</taxon>
        <taxon>Fungi</taxon>
        <taxon>Dikarya</taxon>
        <taxon>Basidiomycota</taxon>
        <taxon>Agaricomycotina</taxon>
        <taxon>Agaricomycetes</taxon>
        <taxon>Polyporales</taxon>
        <taxon>Cerrenaceae</taxon>
        <taxon>Cerrena</taxon>
    </lineage>
</organism>
<comment type="caution">
    <text evidence="1">The sequence shown here is derived from an EMBL/GenBank/DDBJ whole genome shotgun (WGS) entry which is preliminary data.</text>
</comment>
<name>A0AAW0FZI2_9APHY</name>
<protein>
    <submittedName>
        <fullName evidence="1">Uncharacterized protein</fullName>
    </submittedName>
</protein>
<evidence type="ECO:0000313" key="2">
    <source>
        <dbReference type="Proteomes" id="UP001385951"/>
    </source>
</evidence>
<dbReference type="AlphaFoldDB" id="A0AAW0FZI2"/>
<sequence length="478" mass="53279">MSHLLAKYPAAITDFYGSGTPCVYKTGPVWPVAQGPQSQKIRRAARPIYKHGIAPIWLDTAWSIVAELETFQVDWNAVDPLAYANAGQAALIWEFVITIGVKPLSLVYETAVAAAKVVDGILEAAGFPEIQVAFIESVYRRQGKLMSFDPTYELQGIPGLRKPFTPTLGLANAPYKSPYYEGTGGLYLRLNTDESDKRTVLLTCAHVAHPPPLFDNKEYTRKFGSQLREDIILLGGGSFNDSVEDIMKFIGDQSKAIASWETHLRRIPEPAEGEAVGVTAKRKELTDLIAAAKDKIRAVNELHSHVTKNHTTTASRIFGFVLHCAKIEVGSDGFMYDWALIQIDDDRVEMKDLKGNQVFVGGNKTAIDWENYMFAQLHDRHDFHVPDDLLLHIQDYVREAEFRDPHNYDVHNVKTLLAVKNGRTTGTTFGRVNGLESITRHYPEHGIEVKAVEIVVCSYDTKTGENDKFSDEGDSGRL</sequence>
<gene>
    <name evidence="1" type="ORF">QCA50_011388</name>
</gene>
<reference evidence="1 2" key="1">
    <citation type="submission" date="2022-09" db="EMBL/GenBank/DDBJ databases">
        <authorList>
            <person name="Palmer J.M."/>
        </authorList>
    </citation>
    <scope>NUCLEOTIDE SEQUENCE [LARGE SCALE GENOMIC DNA]</scope>
    <source>
        <strain evidence="1 2">DSM 7382</strain>
    </source>
</reference>
<keyword evidence="2" id="KW-1185">Reference proteome</keyword>
<evidence type="ECO:0000313" key="1">
    <source>
        <dbReference type="EMBL" id="KAK7685522.1"/>
    </source>
</evidence>
<dbReference type="EMBL" id="JASBNA010000020">
    <property type="protein sequence ID" value="KAK7685522.1"/>
    <property type="molecule type" value="Genomic_DNA"/>
</dbReference>
<accession>A0AAW0FZI2</accession>
<dbReference type="Proteomes" id="UP001385951">
    <property type="component" value="Unassembled WGS sequence"/>
</dbReference>